<dbReference type="InterPro" id="IPR038062">
    <property type="entry name" value="ScdA-like_N_sf"/>
</dbReference>
<reference evidence="2" key="1">
    <citation type="submission" date="2022-04" db="EMBL/GenBank/DDBJ databases">
        <title>Complete genome of Methanoplanus endosymbiosus DSM 3599.</title>
        <authorList>
            <person name="Chen S.-C."/>
            <person name="You Y.-T."/>
            <person name="Zhou Y.-Z."/>
            <person name="Lai M.-C."/>
        </authorList>
    </citation>
    <scope>NUCLEOTIDE SEQUENCE</scope>
    <source>
        <strain evidence="2">DSM 3599</strain>
    </source>
</reference>
<dbReference type="InterPro" id="IPR015077">
    <property type="entry name" value="DUF1858"/>
</dbReference>
<name>A0A9E7PJV4_9EURY</name>
<dbReference type="Gene3D" id="1.10.3910.10">
    <property type="entry name" value="SP0561-like"/>
    <property type="match status" value="1"/>
</dbReference>
<dbReference type="EMBL" id="CP096115">
    <property type="protein sequence ID" value="UUX91203.1"/>
    <property type="molecule type" value="Genomic_DNA"/>
</dbReference>
<dbReference type="KEGG" id="mend:L6E24_07365"/>
<dbReference type="AlphaFoldDB" id="A0A9E7PJV4"/>
<evidence type="ECO:0000313" key="2">
    <source>
        <dbReference type="EMBL" id="UUX91203.1"/>
    </source>
</evidence>
<dbReference type="RefSeq" id="WP_257741355.1">
    <property type="nucleotide sequence ID" value="NZ_CP096115.1"/>
</dbReference>
<dbReference type="GeneID" id="74307507"/>
<feature type="domain" description="DUF1858" evidence="1">
    <location>
        <begin position="4"/>
        <end position="56"/>
    </location>
</feature>
<dbReference type="PANTHER" id="PTHR39341:SF1">
    <property type="entry name" value="DUF1858 DOMAIN-CONTAINING PROTEIN"/>
    <property type="match status" value="1"/>
</dbReference>
<proteinExistence type="predicted"/>
<dbReference type="SUPFAM" id="SSF140683">
    <property type="entry name" value="SP0561-like"/>
    <property type="match status" value="1"/>
</dbReference>
<protein>
    <submittedName>
        <fullName evidence="2">DUF1858 domain-containing protein</fullName>
    </submittedName>
</protein>
<dbReference type="Proteomes" id="UP001060368">
    <property type="component" value="Chromosome"/>
</dbReference>
<sequence length="63" mass="6525">MVLTADSLLSELLQEKPEAAGILMRFGMGCVGCALASGENIRQAAEGHGIPLAELLDALGIEE</sequence>
<evidence type="ECO:0000259" key="1">
    <source>
        <dbReference type="Pfam" id="PF08984"/>
    </source>
</evidence>
<keyword evidence="3" id="KW-1185">Reference proteome</keyword>
<dbReference type="NCBIfam" id="TIGR03980">
    <property type="entry name" value="prismane_assoc"/>
    <property type="match status" value="1"/>
</dbReference>
<organism evidence="2 3">
    <name type="scientific">Methanoplanus endosymbiosus</name>
    <dbReference type="NCBI Taxonomy" id="33865"/>
    <lineage>
        <taxon>Archaea</taxon>
        <taxon>Methanobacteriati</taxon>
        <taxon>Methanobacteriota</taxon>
        <taxon>Stenosarchaea group</taxon>
        <taxon>Methanomicrobia</taxon>
        <taxon>Methanomicrobiales</taxon>
        <taxon>Methanomicrobiaceae</taxon>
        <taxon>Methanoplanus</taxon>
    </lineage>
</organism>
<evidence type="ECO:0000313" key="3">
    <source>
        <dbReference type="Proteomes" id="UP001060368"/>
    </source>
</evidence>
<gene>
    <name evidence="2" type="ORF">L6E24_07365</name>
</gene>
<accession>A0A9E7PJV4</accession>
<dbReference type="PANTHER" id="PTHR39341">
    <property type="entry name" value="BSL7085 PROTEIN"/>
    <property type="match status" value="1"/>
</dbReference>
<dbReference type="InterPro" id="IPR023883">
    <property type="entry name" value="CHP03980_redox-disulphide"/>
</dbReference>
<dbReference type="Pfam" id="PF08984">
    <property type="entry name" value="DUF1858"/>
    <property type="match status" value="1"/>
</dbReference>